<organism evidence="1 2">
    <name type="scientific">Brachionus plicatilis</name>
    <name type="common">Marine rotifer</name>
    <name type="synonym">Brachionus muelleri</name>
    <dbReference type="NCBI Taxonomy" id="10195"/>
    <lineage>
        <taxon>Eukaryota</taxon>
        <taxon>Metazoa</taxon>
        <taxon>Spiralia</taxon>
        <taxon>Gnathifera</taxon>
        <taxon>Rotifera</taxon>
        <taxon>Eurotatoria</taxon>
        <taxon>Monogononta</taxon>
        <taxon>Pseudotrocha</taxon>
        <taxon>Ploima</taxon>
        <taxon>Brachionidae</taxon>
        <taxon>Brachionus</taxon>
    </lineage>
</organism>
<reference evidence="1 2" key="1">
    <citation type="journal article" date="2018" name="Sci. Rep.">
        <title>Genomic signatures of local adaptation to the degree of environmental predictability in rotifers.</title>
        <authorList>
            <person name="Franch-Gras L."/>
            <person name="Hahn C."/>
            <person name="Garcia-Roger E.M."/>
            <person name="Carmona M.J."/>
            <person name="Serra M."/>
            <person name="Gomez A."/>
        </authorList>
    </citation>
    <scope>NUCLEOTIDE SEQUENCE [LARGE SCALE GENOMIC DNA]</scope>
    <source>
        <strain evidence="1">HYR1</strain>
    </source>
</reference>
<evidence type="ECO:0000313" key="2">
    <source>
        <dbReference type="Proteomes" id="UP000276133"/>
    </source>
</evidence>
<accession>A0A3M7PUD9</accession>
<dbReference type="EMBL" id="REGN01008915">
    <property type="protein sequence ID" value="RNA02351.1"/>
    <property type="molecule type" value="Genomic_DNA"/>
</dbReference>
<dbReference type="AlphaFoldDB" id="A0A3M7PUD9"/>
<keyword evidence="2" id="KW-1185">Reference proteome</keyword>
<dbReference type="OrthoDB" id="272985at2759"/>
<comment type="caution">
    <text evidence="1">The sequence shown here is derived from an EMBL/GenBank/DDBJ whole genome shotgun (WGS) entry which is preliminary data.</text>
</comment>
<protein>
    <submittedName>
        <fullName evidence="1">Uncharacterized protein</fullName>
    </submittedName>
</protein>
<evidence type="ECO:0000313" key="1">
    <source>
        <dbReference type="EMBL" id="RNA02351.1"/>
    </source>
</evidence>
<dbReference type="Proteomes" id="UP000276133">
    <property type="component" value="Unassembled WGS sequence"/>
</dbReference>
<proteinExistence type="predicted"/>
<dbReference type="STRING" id="10195.A0A3M7PUD9"/>
<sequence>MEIGGGKAVVCCPDNIVDQVFCPGQLDLDVQNRLNNALLCPTNHDALEINEVILQRLQGDNHEYVSTTEIQK</sequence>
<gene>
    <name evidence="1" type="ORF">BpHYR1_007531</name>
</gene>
<name>A0A3M7PUD9_BRAPC</name>